<dbReference type="EMBL" id="WEID01000047">
    <property type="protein sequence ID" value="KAB8136785.1"/>
    <property type="molecule type" value="Genomic_DNA"/>
</dbReference>
<evidence type="ECO:0000313" key="1">
    <source>
        <dbReference type="EMBL" id="KAB8136785.1"/>
    </source>
</evidence>
<gene>
    <name evidence="1" type="ORF">F9U64_09775</name>
</gene>
<dbReference type="OrthoDB" id="2966732at2"/>
<evidence type="ECO:0000313" key="2">
    <source>
        <dbReference type="Proteomes" id="UP000480246"/>
    </source>
</evidence>
<accession>A0A7C8KYK2</accession>
<protein>
    <submittedName>
        <fullName evidence="1">Uncharacterized protein</fullName>
    </submittedName>
</protein>
<dbReference type="RefSeq" id="WP_153402877.1">
    <property type="nucleotide sequence ID" value="NZ_ML762429.1"/>
</dbReference>
<reference evidence="1 2" key="1">
    <citation type="submission" date="2019-10" db="EMBL/GenBank/DDBJ databases">
        <title>Gracilibacillus sp. nov. isolated from rice seeds.</title>
        <authorList>
            <person name="He S."/>
        </authorList>
    </citation>
    <scope>NUCLEOTIDE SEQUENCE [LARGE SCALE GENOMIC DNA]</scope>
    <source>
        <strain evidence="1 2">TD8</strain>
    </source>
</reference>
<dbReference type="AlphaFoldDB" id="A0A7C8KYK2"/>
<comment type="caution">
    <text evidence="1">The sequence shown here is derived from an EMBL/GenBank/DDBJ whole genome shotgun (WGS) entry which is preliminary data.</text>
</comment>
<sequence length="141" mass="16796">MHAAAEIAYHLRIVQGLADRVLDRMPVWENTMEERFTMLLQEKKEAIQIILNGLRETPEMNDEIHKNLHIVYKGDKAEKLIFEQWKRVAEQNNFVNSDELDWLEENFQEMKKELKEAVPSIHEFAGGWEKTRFIVPAQYRE</sequence>
<proteinExistence type="predicted"/>
<dbReference type="Proteomes" id="UP000480246">
    <property type="component" value="Unassembled WGS sequence"/>
</dbReference>
<name>A0A7C8KYK2_9BACI</name>
<keyword evidence="2" id="KW-1185">Reference proteome</keyword>
<organism evidence="1 2">
    <name type="scientific">Gracilibacillus oryzae</name>
    <dbReference type="NCBI Taxonomy" id="1672701"/>
    <lineage>
        <taxon>Bacteria</taxon>
        <taxon>Bacillati</taxon>
        <taxon>Bacillota</taxon>
        <taxon>Bacilli</taxon>
        <taxon>Bacillales</taxon>
        <taxon>Bacillaceae</taxon>
        <taxon>Gracilibacillus</taxon>
    </lineage>
</organism>